<name>A0A9D1CJ35_9FIRM</name>
<evidence type="ECO:0000313" key="3">
    <source>
        <dbReference type="EMBL" id="HIQ63337.1"/>
    </source>
</evidence>
<dbReference type="InterPro" id="IPR026870">
    <property type="entry name" value="Zinc_ribbon_dom"/>
</dbReference>
<reference evidence="3" key="2">
    <citation type="journal article" date="2021" name="PeerJ">
        <title>Extensive microbial diversity within the chicken gut microbiome revealed by metagenomics and culture.</title>
        <authorList>
            <person name="Gilroy R."/>
            <person name="Ravi A."/>
            <person name="Getino M."/>
            <person name="Pursley I."/>
            <person name="Horton D.L."/>
            <person name="Alikhan N.F."/>
            <person name="Baker D."/>
            <person name="Gharbi K."/>
            <person name="Hall N."/>
            <person name="Watson M."/>
            <person name="Adriaenssens E.M."/>
            <person name="Foster-Nyarko E."/>
            <person name="Jarju S."/>
            <person name="Secka A."/>
            <person name="Antonio M."/>
            <person name="Oren A."/>
            <person name="Chaudhuri R.R."/>
            <person name="La Ragione R."/>
            <person name="Hildebrand F."/>
            <person name="Pallen M.J."/>
        </authorList>
    </citation>
    <scope>NUCLEOTIDE SEQUENCE</scope>
    <source>
        <strain evidence="3">ChiHile30-977</strain>
    </source>
</reference>
<evidence type="ECO:0000313" key="4">
    <source>
        <dbReference type="Proteomes" id="UP000886819"/>
    </source>
</evidence>
<evidence type="ECO:0000256" key="1">
    <source>
        <dbReference type="SAM" id="Phobius"/>
    </source>
</evidence>
<accession>A0A9D1CJ35</accession>
<comment type="caution">
    <text evidence="3">The sequence shown here is derived from an EMBL/GenBank/DDBJ whole genome shotgun (WGS) entry which is preliminary data.</text>
</comment>
<feature type="transmembrane region" description="Helical" evidence="1">
    <location>
        <begin position="40"/>
        <end position="60"/>
    </location>
</feature>
<feature type="transmembrane region" description="Helical" evidence="1">
    <location>
        <begin position="12"/>
        <end position="34"/>
    </location>
</feature>
<protein>
    <submittedName>
        <fullName evidence="3">Zinc ribbon domain-containing protein</fullName>
    </submittedName>
</protein>
<gene>
    <name evidence="3" type="ORF">IAA66_07085</name>
</gene>
<keyword evidence="1" id="KW-0812">Transmembrane</keyword>
<keyword evidence="1" id="KW-0472">Membrane</keyword>
<dbReference type="EMBL" id="DVFI01000099">
    <property type="protein sequence ID" value="HIQ63337.1"/>
    <property type="molecule type" value="Genomic_DNA"/>
</dbReference>
<proteinExistence type="predicted"/>
<sequence>MKSIKPGRGPSMMGGIGSLFAAIFGLLWTISALSMDAPPVFAVFGVAFILMALVSGAYHLHNATGKNRFSELDITEEGEEPDPLSQQEHHRFCPGCGQPLQADYDFCPSCGRKTKQEEEEA</sequence>
<reference evidence="3" key="1">
    <citation type="submission" date="2020-10" db="EMBL/GenBank/DDBJ databases">
        <authorList>
            <person name="Gilroy R."/>
        </authorList>
    </citation>
    <scope>NUCLEOTIDE SEQUENCE</scope>
    <source>
        <strain evidence="3">ChiHile30-977</strain>
    </source>
</reference>
<evidence type="ECO:0000259" key="2">
    <source>
        <dbReference type="Pfam" id="PF13240"/>
    </source>
</evidence>
<dbReference type="AlphaFoldDB" id="A0A9D1CJ35"/>
<dbReference type="Proteomes" id="UP000886819">
    <property type="component" value="Unassembled WGS sequence"/>
</dbReference>
<keyword evidence="1" id="KW-1133">Transmembrane helix</keyword>
<dbReference type="Pfam" id="PF13240">
    <property type="entry name" value="Zn_Ribbon_1"/>
    <property type="match status" value="1"/>
</dbReference>
<organism evidence="3 4">
    <name type="scientific">Candidatus Avichristensenella intestinipullorum</name>
    <dbReference type="NCBI Taxonomy" id="2840693"/>
    <lineage>
        <taxon>Bacteria</taxon>
        <taxon>Bacillati</taxon>
        <taxon>Bacillota</taxon>
        <taxon>Clostridia</taxon>
        <taxon>Candidatus Avichristensenella</taxon>
    </lineage>
</organism>
<feature type="domain" description="Zinc-ribbon" evidence="2">
    <location>
        <begin position="92"/>
        <end position="113"/>
    </location>
</feature>